<keyword evidence="2" id="KW-0732">Signal</keyword>
<evidence type="ECO:0000259" key="3">
    <source>
        <dbReference type="SMART" id="SM00256"/>
    </source>
</evidence>
<dbReference type="InterPro" id="IPR001810">
    <property type="entry name" value="F-box_dom"/>
</dbReference>
<feature type="region of interest" description="Disordered" evidence="1">
    <location>
        <begin position="115"/>
        <end position="330"/>
    </location>
</feature>
<feature type="region of interest" description="Disordered" evidence="1">
    <location>
        <begin position="15"/>
        <end position="38"/>
    </location>
</feature>
<evidence type="ECO:0000256" key="2">
    <source>
        <dbReference type="SAM" id="SignalP"/>
    </source>
</evidence>
<dbReference type="EMBL" id="LFZO01000005">
    <property type="protein sequence ID" value="KXT18637.1"/>
    <property type="molecule type" value="Genomic_DNA"/>
</dbReference>
<feature type="compositionally biased region" description="Acidic residues" evidence="1">
    <location>
        <begin position="222"/>
        <end position="231"/>
    </location>
</feature>
<dbReference type="STRING" id="113226.A0A139IV56"/>
<dbReference type="SUPFAM" id="SSF81383">
    <property type="entry name" value="F-box domain"/>
    <property type="match status" value="1"/>
</dbReference>
<feature type="signal peptide" evidence="2">
    <location>
        <begin position="1"/>
        <end position="19"/>
    </location>
</feature>
<evidence type="ECO:0000313" key="5">
    <source>
        <dbReference type="Proteomes" id="UP000073492"/>
    </source>
</evidence>
<feature type="compositionally biased region" description="Basic residues" evidence="1">
    <location>
        <begin position="260"/>
        <end position="271"/>
    </location>
</feature>
<feature type="compositionally biased region" description="Basic and acidic residues" evidence="1">
    <location>
        <begin position="24"/>
        <end position="38"/>
    </location>
</feature>
<dbReference type="Proteomes" id="UP000073492">
    <property type="component" value="Unassembled WGS sequence"/>
</dbReference>
<name>A0A139IV56_9PEZI</name>
<feature type="compositionally biased region" description="Basic residues" evidence="1">
    <location>
        <begin position="378"/>
        <end position="394"/>
    </location>
</feature>
<protein>
    <recommendedName>
        <fullName evidence="3">F-box domain-containing protein</fullName>
    </recommendedName>
</protein>
<evidence type="ECO:0000313" key="4">
    <source>
        <dbReference type="EMBL" id="KXT18637.1"/>
    </source>
</evidence>
<dbReference type="AlphaFoldDB" id="A0A139IV56"/>
<dbReference type="Pfam" id="PF00646">
    <property type="entry name" value="F-box"/>
    <property type="match status" value="1"/>
</dbReference>
<sequence>MLFFTLLVLTAAASAGVAGGRHPGQHEGKRPTSVRSAHEAHLPTGVRSYPHPTHIAQDARSGFGANTPSKAGRHPNKKFKPTEAAAWPRMTARAVSYWDSLVSGTNKRVSKAVANAKAQQTGSLAHNREALARMGPRPKNAPRDVQDDDEEYEELHDGDDDDYVASIQRRDLEDGVPEDVEPSEDRYTELEDDDTTTGEQVEDLTTTSRMRYAAKMAKRNADDDDFGDDQFYDDRHDSLDEDAMNAYVDADDGDDEQLQKRHPSYHVKQKSSQRGGGGRGSATHMKHPRDVDEEEDEDCIEARDAKKCKGKDRSHRSFKNMGRSDSKEDIDHVAKIKARGARKPYHVVGTSPPLPTEAPTVTTAAPKIAPAASITGVSKKHKPHGKGRHPKHGASAKSERSPAHPMCLQVVEIDDPIILSLSQGTVSRASVLQPEDLKSMNYEIVLNPMIVKSSTKWDDPMSLAFHQCAPYKDHFLHTELLDVPMDASCRQIFITQPLLLFATSAIAIKYKWYSRIVSWKEASPSRYRKVLGGGHKFGEVLEQLTGESIRPTEEICPRTHWTITWTGEAPTCKNRAENLCWMRETLVGPKRASCCEDFTKRRTCNPDPVQFCARLSIVRKIALQRFEKSFCLSQALPNQFLQLHTRNTHILMADQDSIEDVSSIATAAQPISMAAVPPDSAATKVFGVVELAEQILLELKTEDLFRAQRVCRQWKAVIGSSSPCRKALFLEPGSAEDVNVDDVHRFVMQWWQRDIEKFGGCEELAACENGIMFNPLLVKTLAGHPGKIYTLMAFNDSRYTSSLYPNLLNVCEDASCGRMFLSQPPLQFMTSGIDLENKPLSKSEQNDVRFTIAQGIWTPKEFLTVDERFSTEACELGQGTTLGGLRHTLRASLRDCERISADALWTFSWAGLSDHPAARRGQAHLTVERCNRPICELCGQAGNSH</sequence>
<feature type="compositionally biased region" description="Acidic residues" evidence="1">
    <location>
        <begin position="239"/>
        <end position="256"/>
    </location>
</feature>
<feature type="region of interest" description="Disordered" evidence="1">
    <location>
        <begin position="375"/>
        <end position="402"/>
    </location>
</feature>
<dbReference type="OrthoDB" id="3650666at2759"/>
<feature type="domain" description="F-box" evidence="3">
    <location>
        <begin position="687"/>
        <end position="727"/>
    </location>
</feature>
<dbReference type="Gene3D" id="1.20.1280.50">
    <property type="match status" value="1"/>
</dbReference>
<keyword evidence="5" id="KW-1185">Reference proteome</keyword>
<gene>
    <name evidence="4" type="ORF">AC579_9801</name>
</gene>
<dbReference type="InterPro" id="IPR036047">
    <property type="entry name" value="F-box-like_dom_sf"/>
</dbReference>
<dbReference type="SMART" id="SM00256">
    <property type="entry name" value="FBOX"/>
    <property type="match status" value="1"/>
</dbReference>
<feature type="region of interest" description="Disordered" evidence="1">
    <location>
        <begin position="58"/>
        <end position="78"/>
    </location>
</feature>
<feature type="chain" id="PRO_5007297757" description="F-box domain-containing protein" evidence="2">
    <location>
        <begin position="20"/>
        <end position="945"/>
    </location>
</feature>
<organism evidence="4 5">
    <name type="scientific">Pseudocercospora musae</name>
    <dbReference type="NCBI Taxonomy" id="113226"/>
    <lineage>
        <taxon>Eukaryota</taxon>
        <taxon>Fungi</taxon>
        <taxon>Dikarya</taxon>
        <taxon>Ascomycota</taxon>
        <taxon>Pezizomycotina</taxon>
        <taxon>Dothideomycetes</taxon>
        <taxon>Dothideomycetidae</taxon>
        <taxon>Mycosphaerellales</taxon>
        <taxon>Mycosphaerellaceae</taxon>
        <taxon>Pseudocercospora</taxon>
    </lineage>
</organism>
<feature type="compositionally biased region" description="Acidic residues" evidence="1">
    <location>
        <begin position="190"/>
        <end position="202"/>
    </location>
</feature>
<reference evidence="4 5" key="1">
    <citation type="submission" date="2015-07" db="EMBL/GenBank/DDBJ databases">
        <title>Comparative genomics of the Sigatoka disease complex on banana suggests a link between parallel evolutionary changes in Pseudocercospora fijiensis and Pseudocercospora eumusae and increased virulence on the banana host.</title>
        <authorList>
            <person name="Chang T.-C."/>
            <person name="Salvucci A."/>
            <person name="Crous P.W."/>
            <person name="Stergiopoulos I."/>
        </authorList>
    </citation>
    <scope>NUCLEOTIDE SEQUENCE [LARGE SCALE GENOMIC DNA]</scope>
    <source>
        <strain evidence="4 5">CBS 116634</strain>
    </source>
</reference>
<feature type="compositionally biased region" description="Acidic residues" evidence="1">
    <location>
        <begin position="146"/>
        <end position="163"/>
    </location>
</feature>
<proteinExistence type="predicted"/>
<accession>A0A139IV56</accession>
<evidence type="ECO:0000256" key="1">
    <source>
        <dbReference type="SAM" id="MobiDB-lite"/>
    </source>
</evidence>
<comment type="caution">
    <text evidence="4">The sequence shown here is derived from an EMBL/GenBank/DDBJ whole genome shotgun (WGS) entry which is preliminary data.</text>
</comment>
<feature type="compositionally biased region" description="Basic residues" evidence="1">
    <location>
        <begin position="308"/>
        <end position="318"/>
    </location>
</feature>